<keyword evidence="2" id="KW-1185">Reference proteome</keyword>
<reference evidence="1 2" key="1">
    <citation type="submission" date="2018-01" db="EMBL/GenBank/DDBJ databases">
        <title>Harnessing the power of phylogenomics to disentangle the directionality and signatures of interkingdom host jumping in the parasitic fungal genus Tolypocladium.</title>
        <authorList>
            <person name="Quandt C.A."/>
            <person name="Patterson W."/>
            <person name="Spatafora J.W."/>
        </authorList>
    </citation>
    <scope>NUCLEOTIDE SEQUENCE [LARGE SCALE GENOMIC DNA]</scope>
    <source>
        <strain evidence="1 2">NRBC 100945</strain>
    </source>
</reference>
<accession>A0A2S4KY52</accession>
<comment type="caution">
    <text evidence="1">The sequence shown here is derived from an EMBL/GenBank/DDBJ whole genome shotgun (WGS) entry which is preliminary data.</text>
</comment>
<dbReference type="AlphaFoldDB" id="A0A2S4KY52"/>
<evidence type="ECO:0000313" key="1">
    <source>
        <dbReference type="EMBL" id="POR35105.1"/>
    </source>
</evidence>
<organism evidence="1 2">
    <name type="scientific">Tolypocladium paradoxum</name>
    <dbReference type="NCBI Taxonomy" id="94208"/>
    <lineage>
        <taxon>Eukaryota</taxon>
        <taxon>Fungi</taxon>
        <taxon>Dikarya</taxon>
        <taxon>Ascomycota</taxon>
        <taxon>Pezizomycotina</taxon>
        <taxon>Sordariomycetes</taxon>
        <taxon>Hypocreomycetidae</taxon>
        <taxon>Hypocreales</taxon>
        <taxon>Ophiocordycipitaceae</taxon>
        <taxon>Tolypocladium</taxon>
    </lineage>
</organism>
<dbReference type="EMBL" id="PKSG01000469">
    <property type="protein sequence ID" value="POR35105.1"/>
    <property type="molecule type" value="Genomic_DNA"/>
</dbReference>
<sequence length="67" mass="7751">MAKPIDLLIRHPVYEGGEALLRTLFPSIKDEAADTLVKMYPGNNPARAMKPRHWLHLYQQMAHSRVR</sequence>
<name>A0A2S4KY52_9HYPO</name>
<protein>
    <submittedName>
        <fullName evidence="1">Uncharacterized protein</fullName>
    </submittedName>
</protein>
<gene>
    <name evidence="1" type="ORF">TPAR_04699</name>
</gene>
<dbReference type="Proteomes" id="UP000237481">
    <property type="component" value="Unassembled WGS sequence"/>
</dbReference>
<proteinExistence type="predicted"/>
<evidence type="ECO:0000313" key="2">
    <source>
        <dbReference type="Proteomes" id="UP000237481"/>
    </source>
</evidence>